<comment type="caution">
    <text evidence="2">The sequence shown here is derived from an EMBL/GenBank/DDBJ whole genome shotgun (WGS) entry which is preliminary data.</text>
</comment>
<proteinExistence type="predicted"/>
<name>A0A444VV45_9FLAO</name>
<evidence type="ECO:0000256" key="1">
    <source>
        <dbReference type="SAM" id="Phobius"/>
    </source>
</evidence>
<evidence type="ECO:0000313" key="3">
    <source>
        <dbReference type="Proteomes" id="UP000290433"/>
    </source>
</evidence>
<dbReference type="AlphaFoldDB" id="A0A444VV45"/>
<protein>
    <submittedName>
        <fullName evidence="2">Uncharacterized protein</fullName>
    </submittedName>
</protein>
<dbReference type="Proteomes" id="UP000290433">
    <property type="component" value="Unassembled WGS sequence"/>
</dbReference>
<gene>
    <name evidence="2" type="ORF">NU08_3527</name>
</gene>
<organism evidence="2 3">
    <name type="scientific">Flavobacterium anhuiense</name>
    <dbReference type="NCBI Taxonomy" id="459526"/>
    <lineage>
        <taxon>Bacteria</taxon>
        <taxon>Pseudomonadati</taxon>
        <taxon>Bacteroidota</taxon>
        <taxon>Flavobacteriia</taxon>
        <taxon>Flavobacteriales</taxon>
        <taxon>Flavobacteriaceae</taxon>
        <taxon>Flavobacterium</taxon>
    </lineage>
</organism>
<keyword evidence="1" id="KW-0472">Membrane</keyword>
<feature type="transmembrane region" description="Helical" evidence="1">
    <location>
        <begin position="12"/>
        <end position="30"/>
    </location>
</feature>
<dbReference type="EMBL" id="JUIV01000015">
    <property type="protein sequence ID" value="RYJ37535.1"/>
    <property type="molecule type" value="Genomic_DNA"/>
</dbReference>
<accession>A0A444VV45</accession>
<reference evidence="2 3" key="1">
    <citation type="submission" date="2014-12" db="EMBL/GenBank/DDBJ databases">
        <title>Genome sequence of Flavobacterium anhuiense RCM74.</title>
        <authorList>
            <person name="Kim J.F."/>
            <person name="Song J.Y."/>
            <person name="Kwak M.-J."/>
            <person name="Lee S.-W."/>
        </authorList>
    </citation>
    <scope>NUCLEOTIDE SEQUENCE [LARGE SCALE GENOMIC DNA]</scope>
    <source>
        <strain evidence="2 3">RCM74</strain>
    </source>
</reference>
<keyword evidence="1" id="KW-0812">Transmembrane</keyword>
<sequence length="335" mass="39408">MKTMKNTKLDYINIFLVVILISVITLYFSTRFKNKEQDKMYWNAEIHSNLENPTAENSNIIQIIDATFFNTFNHSESNIDSESKRVTNFKSENSVFFKIWQKELLPDSLNLKYFSADERIFYKLQTLVPYEKMKDLVTEKDAAPILILEIQPKGKIFLKIIRNEKANTEPQLLEAFTAKETTGNLDMLVYEESLGEKYNRFESIENITDYSDLLQNHYKWSAKVEMEEHEVLTSFYAYSFKDNRIEISEDADTVSSRNIPKIFYIYWEDKKKKKYNIQYELSPIEILSAFRKLNESTSPSDIKFTFKVYKNAYAKCEISKNGIAISLKDLYSSKP</sequence>
<keyword evidence="1" id="KW-1133">Transmembrane helix</keyword>
<evidence type="ECO:0000313" key="2">
    <source>
        <dbReference type="EMBL" id="RYJ37535.1"/>
    </source>
</evidence>